<proteinExistence type="predicted"/>
<keyword evidence="2" id="KW-1185">Reference proteome</keyword>
<evidence type="ECO:0000313" key="1">
    <source>
        <dbReference type="EMBL" id="KAH7914050.1"/>
    </source>
</evidence>
<name>A0ACB8AL98_9AGAM</name>
<dbReference type="EMBL" id="MU267619">
    <property type="protein sequence ID" value="KAH7914050.1"/>
    <property type="molecule type" value="Genomic_DNA"/>
</dbReference>
<protein>
    <submittedName>
        <fullName evidence="1">Tautomerase/MIF superfamily</fullName>
    </submittedName>
</protein>
<reference evidence="1" key="1">
    <citation type="journal article" date="2021" name="New Phytol.">
        <title>Evolutionary innovations through gain and loss of genes in the ectomycorrhizal Boletales.</title>
        <authorList>
            <person name="Wu G."/>
            <person name="Miyauchi S."/>
            <person name="Morin E."/>
            <person name="Kuo A."/>
            <person name="Drula E."/>
            <person name="Varga T."/>
            <person name="Kohler A."/>
            <person name="Feng B."/>
            <person name="Cao Y."/>
            <person name="Lipzen A."/>
            <person name="Daum C."/>
            <person name="Hundley H."/>
            <person name="Pangilinan J."/>
            <person name="Johnson J."/>
            <person name="Barry K."/>
            <person name="LaButti K."/>
            <person name="Ng V."/>
            <person name="Ahrendt S."/>
            <person name="Min B."/>
            <person name="Choi I.G."/>
            <person name="Park H."/>
            <person name="Plett J.M."/>
            <person name="Magnuson J."/>
            <person name="Spatafora J.W."/>
            <person name="Nagy L.G."/>
            <person name="Henrissat B."/>
            <person name="Grigoriev I.V."/>
            <person name="Yang Z.L."/>
            <person name="Xu J."/>
            <person name="Martin F.M."/>
        </authorList>
    </citation>
    <scope>NUCLEOTIDE SEQUENCE</scope>
    <source>
        <strain evidence="1">ATCC 28755</strain>
    </source>
</reference>
<comment type="caution">
    <text evidence="1">The sequence shown here is derived from an EMBL/GenBank/DDBJ whole genome shotgun (WGS) entry which is preliminary data.</text>
</comment>
<sequence length="123" mass="13583">MPLLTLITNVKLEDAQVRPFVSEFSKKASEVIGKPEAEFSVDFTYNPYLTFGGTFEPAIRLHVMSLWNTNAENSVKWSKAFSEFFTEKLGVPNNRGHMSFIDPGDAFIGFKGTSVAALVAASK</sequence>
<gene>
    <name evidence="1" type="ORF">BJ138DRAFT_1144534</name>
</gene>
<dbReference type="Proteomes" id="UP000790377">
    <property type="component" value="Unassembled WGS sequence"/>
</dbReference>
<organism evidence="1 2">
    <name type="scientific">Hygrophoropsis aurantiaca</name>
    <dbReference type="NCBI Taxonomy" id="72124"/>
    <lineage>
        <taxon>Eukaryota</taxon>
        <taxon>Fungi</taxon>
        <taxon>Dikarya</taxon>
        <taxon>Basidiomycota</taxon>
        <taxon>Agaricomycotina</taxon>
        <taxon>Agaricomycetes</taxon>
        <taxon>Agaricomycetidae</taxon>
        <taxon>Boletales</taxon>
        <taxon>Coniophorineae</taxon>
        <taxon>Hygrophoropsidaceae</taxon>
        <taxon>Hygrophoropsis</taxon>
    </lineage>
</organism>
<evidence type="ECO:0000313" key="2">
    <source>
        <dbReference type="Proteomes" id="UP000790377"/>
    </source>
</evidence>
<accession>A0ACB8AL98</accession>